<evidence type="ECO:0000313" key="1">
    <source>
        <dbReference type="EMBL" id="CAD7288506.1"/>
    </source>
</evidence>
<evidence type="ECO:0000313" key="2">
    <source>
        <dbReference type="Proteomes" id="UP000789359"/>
    </source>
</evidence>
<comment type="caution">
    <text evidence="1">The sequence shown here is derived from an EMBL/GenBank/DDBJ whole genome shotgun (WGS) entry which is preliminary data.</text>
</comment>
<dbReference type="Proteomes" id="UP000789359">
    <property type="component" value="Unassembled WGS sequence"/>
</dbReference>
<protein>
    <submittedName>
        <fullName evidence="1">Uncharacterized protein</fullName>
    </submittedName>
</protein>
<gene>
    <name evidence="1" type="ORF">LMG8286_01350</name>
</gene>
<sequence length="171" mass="19750">MGLCIRYDKNFSDYKITKAGDSGLMFISDDEISDIVDTSVSELYFKDITKKFDDLLVNEQIYDIIIKFGIEIQYAKEIETLKILIQGYDENSDNLVFDTTFLSSPYRYSITDDSIEVSINLGKDSAAHDFLQSLALKCRANEIYKEKKIFVYINGSLVYDKIYTSQDRNTR</sequence>
<dbReference type="EMBL" id="CAJHOE010000003">
    <property type="protein sequence ID" value="CAD7288506.1"/>
    <property type="molecule type" value="Genomic_DNA"/>
</dbReference>
<accession>A0ABN7K9T5</accession>
<dbReference type="RefSeq" id="WP_230057105.1">
    <property type="nucleotide sequence ID" value="NZ_CAJHOE010000003.1"/>
</dbReference>
<organism evidence="1 2">
    <name type="scientific">Campylobacter suis</name>
    <dbReference type="NCBI Taxonomy" id="2790657"/>
    <lineage>
        <taxon>Bacteria</taxon>
        <taxon>Pseudomonadati</taxon>
        <taxon>Campylobacterota</taxon>
        <taxon>Epsilonproteobacteria</taxon>
        <taxon>Campylobacterales</taxon>
        <taxon>Campylobacteraceae</taxon>
        <taxon>Campylobacter</taxon>
    </lineage>
</organism>
<dbReference type="Pfam" id="PF17437">
    <property type="entry name" value="DUF5416"/>
    <property type="match status" value="1"/>
</dbReference>
<name>A0ABN7K9T5_9BACT</name>
<keyword evidence="2" id="KW-1185">Reference proteome</keyword>
<reference evidence="1 2" key="1">
    <citation type="submission" date="2020-11" db="EMBL/GenBank/DDBJ databases">
        <authorList>
            <person name="Peeters C."/>
        </authorList>
    </citation>
    <scope>NUCLEOTIDE SEQUENCE [LARGE SCALE GENOMIC DNA]</scope>
    <source>
        <strain evidence="1 2">LMG 8286</strain>
    </source>
</reference>
<proteinExistence type="predicted"/>
<dbReference type="InterPro" id="IPR035393">
    <property type="entry name" value="DUF5416"/>
</dbReference>